<dbReference type="RefSeq" id="WP_156136572.1">
    <property type="nucleotide sequence ID" value="NZ_JARTHD010000008.1"/>
</dbReference>
<proteinExistence type="predicted"/>
<dbReference type="EMBL" id="JXLP01000005">
    <property type="protein sequence ID" value="KIL79047.1"/>
    <property type="molecule type" value="Genomic_DNA"/>
</dbReference>
<reference evidence="2 3" key="1">
    <citation type="submission" date="2015-01" db="EMBL/GenBank/DDBJ databases">
        <title>Genome Assembly of Bacillus badius MTCC 1458.</title>
        <authorList>
            <person name="Verma A."/>
            <person name="Khatri I."/>
            <person name="Mual P."/>
            <person name="Subramanian S."/>
            <person name="Krishnamurthi S."/>
        </authorList>
    </citation>
    <scope>NUCLEOTIDE SEQUENCE [LARGE SCALE GENOMIC DNA]</scope>
    <source>
        <strain evidence="2 3">MTCC 1458</strain>
    </source>
</reference>
<feature type="transmembrane region" description="Helical" evidence="1">
    <location>
        <begin position="7"/>
        <end position="25"/>
    </location>
</feature>
<keyword evidence="1" id="KW-1133">Transmembrane helix</keyword>
<keyword evidence="1" id="KW-0812">Transmembrane</keyword>
<organism evidence="2 3">
    <name type="scientific">Bacillus badius</name>
    <dbReference type="NCBI Taxonomy" id="1455"/>
    <lineage>
        <taxon>Bacteria</taxon>
        <taxon>Bacillati</taxon>
        <taxon>Bacillota</taxon>
        <taxon>Bacilli</taxon>
        <taxon>Bacillales</taxon>
        <taxon>Bacillaceae</taxon>
        <taxon>Pseudobacillus</taxon>
    </lineage>
</organism>
<feature type="transmembrane region" description="Helical" evidence="1">
    <location>
        <begin position="31"/>
        <end position="51"/>
    </location>
</feature>
<evidence type="ECO:0000313" key="2">
    <source>
        <dbReference type="EMBL" id="KIL79047.1"/>
    </source>
</evidence>
<protein>
    <submittedName>
        <fullName evidence="2">Uncharacterized protein</fullName>
    </submittedName>
</protein>
<keyword evidence="1" id="KW-0472">Membrane</keyword>
<accession>A0ABR5AWB5</accession>
<gene>
    <name evidence="2" type="ORF">SD77_3848</name>
</gene>
<evidence type="ECO:0000313" key="3">
    <source>
        <dbReference type="Proteomes" id="UP000031982"/>
    </source>
</evidence>
<dbReference type="Proteomes" id="UP000031982">
    <property type="component" value="Unassembled WGS sequence"/>
</dbReference>
<evidence type="ECO:0000256" key="1">
    <source>
        <dbReference type="SAM" id="Phobius"/>
    </source>
</evidence>
<name>A0ABR5AWB5_BACBA</name>
<sequence>MLKFLDNLWYKVILTASLFGIYFAYQPQLKSTPILFLAFFGLLTVANDVLFKR</sequence>
<keyword evidence="3" id="KW-1185">Reference proteome</keyword>
<comment type="caution">
    <text evidence="2">The sequence shown here is derived from an EMBL/GenBank/DDBJ whole genome shotgun (WGS) entry which is preliminary data.</text>
</comment>